<dbReference type="CDD" id="cd01347">
    <property type="entry name" value="ligand_gated_channel"/>
    <property type="match status" value="1"/>
</dbReference>
<dbReference type="Pfam" id="PF07715">
    <property type="entry name" value="Plug"/>
    <property type="match status" value="1"/>
</dbReference>
<keyword evidence="6 14" id="KW-0812">Transmembrane</keyword>
<dbReference type="GO" id="GO:0015344">
    <property type="term" value="F:siderophore uptake transmembrane transporter activity"/>
    <property type="evidence" value="ECO:0007669"/>
    <property type="project" value="TreeGrafter"/>
</dbReference>
<accession>A0A066UUW8</accession>
<dbReference type="SUPFAM" id="SSF56935">
    <property type="entry name" value="Porins"/>
    <property type="match status" value="1"/>
</dbReference>
<gene>
    <name evidence="19" type="ORF">VFDL14_02895</name>
</gene>
<dbReference type="RefSeq" id="WP_032552160.1">
    <property type="nucleotide sequence ID" value="NZ_JFFR01000025.1"/>
</dbReference>
<sequence length="741" mass="81908">MKWQFKLTPLSIAVTALLGGGAVHAEEDETVVVIGQQIDDNAVGPDFSYVGEKSQTATKTPLALHETPRAVSVVTREQMDDRASISISDALQYTPGIQTNYYGEDNKQDWFVVRGFQQAGTGLYQDGTRLYSAGFYSWQIDPFGLERVEVLRGPASVLYGQNPPGGLINVVSKRPQFDGGSGQVGIDVGSFDRTQVTLDVNTEVSDDVAFRLVALGRKNGTKVDDVEAERFMVAPSLMWKMSDKTDITFLASYQEDDSDPYLQFLPMEGTLTDNPNGKISDSTAVGNPDWETFERQQLSLGYEFNHEFNSALSFGQSARYSRMDINLKQIYSLMYAADHPTFGAALDPTGSRQTVLRQASTEEGHSDAFNIDNRLVFNFRTGVIEHTLLTGVDYQMIDIDSNDYAADPIVADGNVLTGLGVYDPTFNVYNPSYTNNIILLDPSSPTLSPVSDADLQNSVTKNRQLGLYVQDQIRFNDLIVQAGLRYDDTSNEQSNKTTGSNHKADYEEWTTNLGVAYMTSAGFTPYFSYAQSFEPIIKTSVANQAAKPERGESYEAGVKYLPKSFEGQFNVAVYEATKKDVVDVITGSNQVNQIGEIRNRGVELGAVANVTESLTLIGNLAFLDSEVTKDQDQNQVGKTPAQVADMIGSAWAKYQFFDGTLDGLSIGGGVRYIGETYGDNLEQNKVPSYTLYDATVSYRFADYKLQVAAKNLFDKEYVATCNYYCYYGDRRNVIASLTYDW</sequence>
<dbReference type="Gene3D" id="2.170.130.10">
    <property type="entry name" value="TonB-dependent receptor, plug domain"/>
    <property type="match status" value="1"/>
</dbReference>
<evidence type="ECO:0000313" key="19">
    <source>
        <dbReference type="EMBL" id="KDN27944.1"/>
    </source>
</evidence>
<dbReference type="EMBL" id="JFFR01000025">
    <property type="protein sequence ID" value="KDN27944.1"/>
    <property type="molecule type" value="Genomic_DNA"/>
</dbReference>
<dbReference type="STRING" id="212667.VFDL14_02895"/>
<evidence type="ECO:0000256" key="16">
    <source>
        <dbReference type="SAM" id="SignalP"/>
    </source>
</evidence>
<evidence type="ECO:0000256" key="5">
    <source>
        <dbReference type="ARBA" id="ARBA00022496"/>
    </source>
</evidence>
<dbReference type="PROSITE" id="PS52016">
    <property type="entry name" value="TONB_DEPENDENT_REC_3"/>
    <property type="match status" value="1"/>
</dbReference>
<keyword evidence="3 14" id="KW-0813">Transport</keyword>
<name>A0A066UUW8_9VIBR</name>
<dbReference type="PANTHER" id="PTHR32552:SF68">
    <property type="entry name" value="FERRICHROME OUTER MEMBRANE TRANSPORTER_PHAGE RECEPTOR"/>
    <property type="match status" value="1"/>
</dbReference>
<dbReference type="InterPro" id="IPR010105">
    <property type="entry name" value="TonB_sidphr_rcpt"/>
</dbReference>
<feature type="domain" description="TonB-dependent receptor plug" evidence="18">
    <location>
        <begin position="65"/>
        <end position="166"/>
    </location>
</feature>
<evidence type="ECO:0000313" key="20">
    <source>
        <dbReference type="Proteomes" id="UP000027219"/>
    </source>
</evidence>
<dbReference type="Gene3D" id="2.40.170.20">
    <property type="entry name" value="TonB-dependent receptor, beta-barrel domain"/>
    <property type="match status" value="1"/>
</dbReference>
<comment type="caution">
    <text evidence="19">The sequence shown here is derived from an EMBL/GenBank/DDBJ whole genome shotgun (WGS) entry which is preliminary data.</text>
</comment>
<evidence type="ECO:0000256" key="1">
    <source>
        <dbReference type="ARBA" id="ARBA00004571"/>
    </source>
</evidence>
<dbReference type="GO" id="GO:0038023">
    <property type="term" value="F:signaling receptor activity"/>
    <property type="evidence" value="ECO:0007669"/>
    <property type="project" value="InterPro"/>
</dbReference>
<evidence type="ECO:0000256" key="7">
    <source>
        <dbReference type="ARBA" id="ARBA00022729"/>
    </source>
</evidence>
<dbReference type="PANTHER" id="PTHR32552">
    <property type="entry name" value="FERRICHROME IRON RECEPTOR-RELATED"/>
    <property type="match status" value="1"/>
</dbReference>
<keyword evidence="10 15" id="KW-0798">TonB box</keyword>
<dbReference type="GO" id="GO:0015891">
    <property type="term" value="P:siderophore transport"/>
    <property type="evidence" value="ECO:0007669"/>
    <property type="project" value="InterPro"/>
</dbReference>
<dbReference type="InterPro" id="IPR037066">
    <property type="entry name" value="Plug_dom_sf"/>
</dbReference>
<evidence type="ECO:0000256" key="9">
    <source>
        <dbReference type="ARBA" id="ARBA00023065"/>
    </source>
</evidence>
<keyword evidence="12" id="KW-0675">Receptor</keyword>
<keyword evidence="4 14" id="KW-1134">Transmembrane beta strand</keyword>
<dbReference type="Proteomes" id="UP000027219">
    <property type="component" value="Unassembled WGS sequence"/>
</dbReference>
<evidence type="ECO:0000259" key="17">
    <source>
        <dbReference type="Pfam" id="PF00593"/>
    </source>
</evidence>
<evidence type="ECO:0000256" key="8">
    <source>
        <dbReference type="ARBA" id="ARBA00023004"/>
    </source>
</evidence>
<dbReference type="InterPro" id="IPR012910">
    <property type="entry name" value="Plug_dom"/>
</dbReference>
<evidence type="ECO:0000256" key="6">
    <source>
        <dbReference type="ARBA" id="ARBA00022692"/>
    </source>
</evidence>
<keyword evidence="20" id="KW-1185">Reference proteome</keyword>
<dbReference type="GO" id="GO:0009279">
    <property type="term" value="C:cell outer membrane"/>
    <property type="evidence" value="ECO:0007669"/>
    <property type="project" value="UniProtKB-SubCell"/>
</dbReference>
<feature type="domain" description="TonB-dependent receptor-like beta-barrel" evidence="17">
    <location>
        <begin position="241"/>
        <end position="712"/>
    </location>
</feature>
<keyword evidence="8" id="KW-0408">Iron</keyword>
<evidence type="ECO:0000256" key="3">
    <source>
        <dbReference type="ARBA" id="ARBA00022448"/>
    </source>
</evidence>
<dbReference type="AlphaFoldDB" id="A0A066UUW8"/>
<keyword evidence="7 16" id="KW-0732">Signal</keyword>
<dbReference type="Pfam" id="PF00593">
    <property type="entry name" value="TonB_dep_Rec_b-barrel"/>
    <property type="match status" value="1"/>
</dbReference>
<dbReference type="InterPro" id="IPR039426">
    <property type="entry name" value="TonB-dep_rcpt-like"/>
</dbReference>
<evidence type="ECO:0000259" key="18">
    <source>
        <dbReference type="Pfam" id="PF07715"/>
    </source>
</evidence>
<dbReference type="FunFam" id="2.170.130.10:FF:000001">
    <property type="entry name" value="Catecholate siderophore TonB-dependent receptor"/>
    <property type="match status" value="1"/>
</dbReference>
<protein>
    <submittedName>
        <fullName evidence="19">Ligand-gated channel protein</fullName>
    </submittedName>
</protein>
<feature type="signal peptide" evidence="16">
    <location>
        <begin position="1"/>
        <end position="25"/>
    </location>
</feature>
<dbReference type="InterPro" id="IPR036942">
    <property type="entry name" value="Beta-barrel_TonB_sf"/>
</dbReference>
<dbReference type="NCBIfam" id="TIGR01783">
    <property type="entry name" value="TonB-siderophor"/>
    <property type="match status" value="1"/>
</dbReference>
<proteinExistence type="inferred from homology"/>
<evidence type="ECO:0000256" key="2">
    <source>
        <dbReference type="ARBA" id="ARBA00009810"/>
    </source>
</evidence>
<comment type="subcellular location">
    <subcellularLocation>
        <location evidence="1 14">Cell outer membrane</location>
        <topology evidence="1 14">Multi-pass membrane protein</topology>
    </subcellularLocation>
</comment>
<organism evidence="19 20">
    <name type="scientific">Vibrio fortis</name>
    <dbReference type="NCBI Taxonomy" id="212667"/>
    <lineage>
        <taxon>Bacteria</taxon>
        <taxon>Pseudomonadati</taxon>
        <taxon>Pseudomonadota</taxon>
        <taxon>Gammaproteobacteria</taxon>
        <taxon>Vibrionales</taxon>
        <taxon>Vibrionaceae</taxon>
        <taxon>Vibrio</taxon>
    </lineage>
</organism>
<keyword evidence="5" id="KW-0410">Iron transport</keyword>
<keyword evidence="9" id="KW-0406">Ion transport</keyword>
<keyword evidence="11 14" id="KW-0472">Membrane</keyword>
<evidence type="ECO:0000256" key="4">
    <source>
        <dbReference type="ARBA" id="ARBA00022452"/>
    </source>
</evidence>
<dbReference type="InterPro" id="IPR000531">
    <property type="entry name" value="Beta-barrel_TonB"/>
</dbReference>
<evidence type="ECO:0000256" key="11">
    <source>
        <dbReference type="ARBA" id="ARBA00023136"/>
    </source>
</evidence>
<evidence type="ECO:0000256" key="14">
    <source>
        <dbReference type="PROSITE-ProRule" id="PRU01360"/>
    </source>
</evidence>
<keyword evidence="13 14" id="KW-0998">Cell outer membrane</keyword>
<feature type="chain" id="PRO_5001627548" evidence="16">
    <location>
        <begin position="26"/>
        <end position="741"/>
    </location>
</feature>
<dbReference type="OrthoDB" id="127311at2"/>
<evidence type="ECO:0000256" key="13">
    <source>
        <dbReference type="ARBA" id="ARBA00023237"/>
    </source>
</evidence>
<evidence type="ECO:0000256" key="15">
    <source>
        <dbReference type="RuleBase" id="RU003357"/>
    </source>
</evidence>
<evidence type="ECO:0000256" key="12">
    <source>
        <dbReference type="ARBA" id="ARBA00023170"/>
    </source>
</evidence>
<reference evidence="19 20" key="1">
    <citation type="submission" date="2014-02" db="EMBL/GenBank/DDBJ databases">
        <title>Vibrio fortis Dalian14 Genome Sequencing.</title>
        <authorList>
            <person name="Wang Y."/>
            <person name="Song L."/>
            <person name="Liu G."/>
            <person name="Ding J."/>
        </authorList>
    </citation>
    <scope>NUCLEOTIDE SEQUENCE [LARGE SCALE GENOMIC DNA]</scope>
    <source>
        <strain evidence="19 20">Dalian14</strain>
    </source>
</reference>
<evidence type="ECO:0000256" key="10">
    <source>
        <dbReference type="ARBA" id="ARBA00023077"/>
    </source>
</evidence>
<comment type="similarity">
    <text evidence="2 14 15">Belongs to the TonB-dependent receptor family.</text>
</comment>